<dbReference type="EMBL" id="HACA01022865">
    <property type="protein sequence ID" value="CDW40226.1"/>
    <property type="molecule type" value="Transcribed_RNA"/>
</dbReference>
<dbReference type="AlphaFoldDB" id="A0A0K2UR59"/>
<name>A0A0K2UR59_LEPSM</name>
<sequence length="78" mass="9069">NIKYPNKLSLLDLKVVISKSIIKFYEGRKRASQLSGPTKRKNVSVIMDIFWSLNKKIRICLLCKQKYKKSNLGHLYGL</sequence>
<protein>
    <submittedName>
        <fullName evidence="1">Uncharacterized protein</fullName>
    </submittedName>
</protein>
<reference evidence="1" key="1">
    <citation type="submission" date="2014-05" db="EMBL/GenBank/DDBJ databases">
        <authorList>
            <person name="Chronopoulou M."/>
        </authorList>
    </citation>
    <scope>NUCLEOTIDE SEQUENCE</scope>
    <source>
        <tissue evidence="1">Whole organism</tissue>
    </source>
</reference>
<organism evidence="1">
    <name type="scientific">Lepeophtheirus salmonis</name>
    <name type="common">Salmon louse</name>
    <name type="synonym">Caligus salmonis</name>
    <dbReference type="NCBI Taxonomy" id="72036"/>
    <lineage>
        <taxon>Eukaryota</taxon>
        <taxon>Metazoa</taxon>
        <taxon>Ecdysozoa</taxon>
        <taxon>Arthropoda</taxon>
        <taxon>Crustacea</taxon>
        <taxon>Multicrustacea</taxon>
        <taxon>Hexanauplia</taxon>
        <taxon>Copepoda</taxon>
        <taxon>Siphonostomatoida</taxon>
        <taxon>Caligidae</taxon>
        <taxon>Lepeophtheirus</taxon>
    </lineage>
</organism>
<accession>A0A0K2UR59</accession>
<evidence type="ECO:0000313" key="1">
    <source>
        <dbReference type="EMBL" id="CDW40226.1"/>
    </source>
</evidence>
<feature type="non-terminal residue" evidence="1">
    <location>
        <position position="1"/>
    </location>
</feature>
<proteinExistence type="predicted"/>